<reference evidence="1 2" key="1">
    <citation type="submission" date="2015-01" db="EMBL/GenBank/DDBJ databases">
        <title>Vibrio sp. C5 JCM 19232 whole genome shotgun sequence.</title>
        <authorList>
            <person name="Sawabe T."/>
            <person name="Meirelles P."/>
            <person name="Feng G."/>
            <person name="Sayaka M."/>
            <person name="Hattori M."/>
            <person name="Ohkuma M."/>
        </authorList>
    </citation>
    <scope>NUCLEOTIDE SEQUENCE [LARGE SCALE GENOMIC DNA]</scope>
    <source>
        <strain evidence="1 2">JCM19232</strain>
    </source>
</reference>
<dbReference type="AlphaFoldDB" id="A0A0B8NZI6"/>
<protein>
    <submittedName>
        <fullName evidence="1">Uncharacterized protein</fullName>
    </submittedName>
</protein>
<dbReference type="EMBL" id="BBSA01000001">
    <property type="protein sequence ID" value="GAM59940.1"/>
    <property type="molecule type" value="Genomic_DNA"/>
</dbReference>
<sequence length="43" mass="5161">MDERITENARAGTSVRWKNDFTYFEIDGFKYDTKLDAKFNLPR</sequence>
<accession>A0A0B8NZI6</accession>
<evidence type="ECO:0000313" key="1">
    <source>
        <dbReference type="EMBL" id="GAM59940.1"/>
    </source>
</evidence>
<evidence type="ECO:0000313" key="2">
    <source>
        <dbReference type="Proteomes" id="UP000031670"/>
    </source>
</evidence>
<dbReference type="Proteomes" id="UP000031670">
    <property type="component" value="Unassembled WGS sequence"/>
</dbReference>
<comment type="caution">
    <text evidence="1">The sequence shown here is derived from an EMBL/GenBank/DDBJ whole genome shotgun (WGS) entry which is preliminary data.</text>
</comment>
<name>A0A0B8NZI6_9VIBR</name>
<reference evidence="1 2" key="2">
    <citation type="submission" date="2015-01" db="EMBL/GenBank/DDBJ databases">
        <authorList>
            <consortium name="NBRP consortium"/>
            <person name="Sawabe T."/>
            <person name="Meirelles P."/>
            <person name="Feng G."/>
            <person name="Sayaka M."/>
            <person name="Hattori M."/>
            <person name="Ohkuma M."/>
        </authorList>
    </citation>
    <scope>NUCLEOTIDE SEQUENCE [LARGE SCALE GENOMIC DNA]</scope>
    <source>
        <strain evidence="1 2">JCM19232</strain>
    </source>
</reference>
<gene>
    <name evidence="1" type="ORF">JCM19232_273</name>
</gene>
<proteinExistence type="predicted"/>
<organism evidence="1 2">
    <name type="scientific">Vibrio ishigakensis</name>
    <dbReference type="NCBI Taxonomy" id="1481914"/>
    <lineage>
        <taxon>Bacteria</taxon>
        <taxon>Pseudomonadati</taxon>
        <taxon>Pseudomonadota</taxon>
        <taxon>Gammaproteobacteria</taxon>
        <taxon>Vibrionales</taxon>
        <taxon>Vibrionaceae</taxon>
        <taxon>Vibrio</taxon>
    </lineage>
</organism>